<accession>C6W3B7</accession>
<keyword evidence="1" id="KW-1133">Transmembrane helix</keyword>
<keyword evidence="1" id="KW-0812">Transmembrane</keyword>
<evidence type="ECO:0000313" key="2">
    <source>
        <dbReference type="EMBL" id="ACT92221.1"/>
    </source>
</evidence>
<name>C6W3B7_DYAFD</name>
<organism evidence="2 3">
    <name type="scientific">Dyadobacter fermentans (strain ATCC 700827 / DSM 18053 / CIP 107007 / KCTC 52180 / NS114)</name>
    <dbReference type="NCBI Taxonomy" id="471854"/>
    <lineage>
        <taxon>Bacteria</taxon>
        <taxon>Pseudomonadati</taxon>
        <taxon>Bacteroidota</taxon>
        <taxon>Cytophagia</taxon>
        <taxon>Cytophagales</taxon>
        <taxon>Spirosomataceae</taxon>
        <taxon>Dyadobacter</taxon>
    </lineage>
</organism>
<dbReference type="Proteomes" id="UP000002011">
    <property type="component" value="Chromosome"/>
</dbReference>
<keyword evidence="1" id="KW-0472">Membrane</keyword>
<dbReference type="eggNOG" id="ENOG502ZC6A">
    <property type="taxonomic scope" value="Bacteria"/>
</dbReference>
<dbReference type="OrthoDB" id="7889003at2"/>
<gene>
    <name evidence="2" type="ordered locus">Dfer_0972</name>
</gene>
<dbReference type="EMBL" id="CP001619">
    <property type="protein sequence ID" value="ACT92221.1"/>
    <property type="molecule type" value="Genomic_DNA"/>
</dbReference>
<dbReference type="HOGENOM" id="CLU_071817_0_0_10"/>
<dbReference type="KEGG" id="dfe:Dfer_0972"/>
<dbReference type="AlphaFoldDB" id="C6W3B7"/>
<keyword evidence="3" id="KW-1185">Reference proteome</keyword>
<evidence type="ECO:0000256" key="1">
    <source>
        <dbReference type="SAM" id="Phobius"/>
    </source>
</evidence>
<reference evidence="2 3" key="1">
    <citation type="journal article" date="2009" name="Stand. Genomic Sci.">
        <title>Complete genome sequence of Dyadobacter fermentans type strain (NS114).</title>
        <authorList>
            <person name="Lang E."/>
            <person name="Lapidus A."/>
            <person name="Chertkov O."/>
            <person name="Brettin T."/>
            <person name="Detter J.C."/>
            <person name="Han C."/>
            <person name="Copeland A."/>
            <person name="Glavina Del Rio T."/>
            <person name="Nolan M."/>
            <person name="Chen F."/>
            <person name="Lucas S."/>
            <person name="Tice H."/>
            <person name="Cheng J.F."/>
            <person name="Land M."/>
            <person name="Hauser L."/>
            <person name="Chang Y.J."/>
            <person name="Jeffries C.D."/>
            <person name="Kopitz M."/>
            <person name="Bruce D."/>
            <person name="Goodwin L."/>
            <person name="Pitluck S."/>
            <person name="Ovchinnikova G."/>
            <person name="Pati A."/>
            <person name="Ivanova N."/>
            <person name="Mavrommatis K."/>
            <person name="Chen A."/>
            <person name="Palaniappan K."/>
            <person name="Chain P."/>
            <person name="Bristow J."/>
            <person name="Eisen J.A."/>
            <person name="Markowitz V."/>
            <person name="Hugenholtz P."/>
            <person name="Goker M."/>
            <person name="Rohde M."/>
            <person name="Kyrpides N.C."/>
            <person name="Klenk H.P."/>
        </authorList>
    </citation>
    <scope>NUCLEOTIDE SEQUENCE [LARGE SCALE GENOMIC DNA]</scope>
    <source>
        <strain evidence="3">ATCC 700827 / DSM 18053 / CIP 107007 / KCTC 52180 / NS114</strain>
    </source>
</reference>
<protein>
    <submittedName>
        <fullName evidence="2">Uncharacterized protein</fullName>
    </submittedName>
</protein>
<proteinExistence type="predicted"/>
<evidence type="ECO:0000313" key="3">
    <source>
        <dbReference type="Proteomes" id="UP000002011"/>
    </source>
</evidence>
<feature type="transmembrane region" description="Helical" evidence="1">
    <location>
        <begin position="237"/>
        <end position="256"/>
    </location>
</feature>
<sequence>MTNTPAIGQHPSAINRSIASLEANANNTIIVHYTCSDLSKSPTRVTSIGLLLRSDGETRIFSIKKEAEMAGAGGRLTENQKNLFEKAMLKRFYRFVRLNQNAMWVHWSMKDSTFGFAAIDHRYRVLGGVKPSVVLNERRIDLSVLVKQLYLPKFEPTVRPKGKLLAIAENNGLSVINGVSGKSEANLFDAGNFQLLEQSLICKVNSISSILDLTIMEVQNRNAVSSPVRGFSLRNLLTGWIKWIVFASLAVIGFFVKHRLEALVQKPWPELGKTWDAFSTLLNTL</sequence>
<dbReference type="RefSeq" id="WP_015810475.1">
    <property type="nucleotide sequence ID" value="NC_013037.1"/>
</dbReference>